<dbReference type="InterPro" id="IPR051159">
    <property type="entry name" value="Hexapeptide_acetyltransf"/>
</dbReference>
<evidence type="ECO:0000256" key="4">
    <source>
        <dbReference type="ARBA" id="ARBA00023315"/>
    </source>
</evidence>
<dbReference type="AlphaFoldDB" id="A0A069D530"/>
<dbReference type="SMART" id="SM01266">
    <property type="entry name" value="Mac"/>
    <property type="match status" value="1"/>
</dbReference>
<evidence type="ECO:0000259" key="7">
    <source>
        <dbReference type="SMART" id="SM01266"/>
    </source>
</evidence>
<keyword evidence="4" id="KW-0012">Acyltransferase</keyword>
<evidence type="ECO:0000256" key="1">
    <source>
        <dbReference type="ARBA" id="ARBA00007274"/>
    </source>
</evidence>
<dbReference type="EMBL" id="BAJS01000001">
    <property type="protein sequence ID" value="GAK35289.1"/>
    <property type="molecule type" value="Genomic_DNA"/>
</dbReference>
<keyword evidence="9" id="KW-1185">Reference proteome</keyword>
<gene>
    <name evidence="8" type="ORF">JCM15093_370</name>
</gene>
<dbReference type="CDD" id="cd03357">
    <property type="entry name" value="LbH_MAT_GAT"/>
    <property type="match status" value="1"/>
</dbReference>
<name>A0A069D530_9BACE</name>
<accession>A0A069D530</accession>
<dbReference type="PROSITE" id="PS00101">
    <property type="entry name" value="HEXAPEP_TRANSFERASES"/>
    <property type="match status" value="1"/>
</dbReference>
<comment type="caution">
    <text evidence="8">The sequence shown here is derived from an EMBL/GenBank/DDBJ whole genome shotgun (WGS) entry which is preliminary data.</text>
</comment>
<evidence type="ECO:0000256" key="6">
    <source>
        <dbReference type="ARBA" id="ARBA00067695"/>
    </source>
</evidence>
<dbReference type="GO" id="GO:0005829">
    <property type="term" value="C:cytosol"/>
    <property type="evidence" value="ECO:0007669"/>
    <property type="project" value="TreeGrafter"/>
</dbReference>
<dbReference type="SUPFAM" id="SSF51161">
    <property type="entry name" value="Trimeric LpxA-like enzymes"/>
    <property type="match status" value="1"/>
</dbReference>
<keyword evidence="3" id="KW-0677">Repeat</keyword>
<organism evidence="8 9">
    <name type="scientific">Bacteroides graminisolvens DSM 19988 = JCM 15093</name>
    <dbReference type="NCBI Taxonomy" id="1121097"/>
    <lineage>
        <taxon>Bacteria</taxon>
        <taxon>Pseudomonadati</taxon>
        <taxon>Bacteroidota</taxon>
        <taxon>Bacteroidia</taxon>
        <taxon>Bacteroidales</taxon>
        <taxon>Bacteroidaceae</taxon>
        <taxon>Bacteroides</taxon>
    </lineage>
</organism>
<dbReference type="PANTHER" id="PTHR23416">
    <property type="entry name" value="SIALIC ACID SYNTHASE-RELATED"/>
    <property type="match status" value="1"/>
</dbReference>
<dbReference type="GO" id="GO:0016407">
    <property type="term" value="F:acetyltransferase activity"/>
    <property type="evidence" value="ECO:0007669"/>
    <property type="project" value="InterPro"/>
</dbReference>
<dbReference type="Pfam" id="PF12464">
    <property type="entry name" value="Mac"/>
    <property type="match status" value="1"/>
</dbReference>
<comment type="function">
    <text evidence="5">Acetyltransferase implicated in the O-acetylation of Nod factors.</text>
</comment>
<comment type="similarity">
    <text evidence="1">Belongs to the transferase hexapeptide repeat family.</text>
</comment>
<protein>
    <recommendedName>
        <fullName evidence="6">Nodulation protein L</fullName>
    </recommendedName>
</protein>
<dbReference type="STRING" id="1121097.GCA_000428125_00199"/>
<dbReference type="Proteomes" id="UP000027601">
    <property type="component" value="Unassembled WGS sequence"/>
</dbReference>
<dbReference type="InterPro" id="IPR001451">
    <property type="entry name" value="Hexapep"/>
</dbReference>
<proteinExistence type="inferred from homology"/>
<dbReference type="eggNOG" id="COG0110">
    <property type="taxonomic scope" value="Bacteria"/>
</dbReference>
<dbReference type="FunFam" id="2.160.10.10:FF:000025">
    <property type="entry name" value="Hexapeptide-repeat containing-acetyltransferase"/>
    <property type="match status" value="1"/>
</dbReference>
<dbReference type="InterPro" id="IPR011004">
    <property type="entry name" value="Trimer_LpxA-like_sf"/>
</dbReference>
<dbReference type="Pfam" id="PF00132">
    <property type="entry name" value="Hexapep"/>
    <property type="match status" value="1"/>
</dbReference>
<dbReference type="InterPro" id="IPR024688">
    <property type="entry name" value="Mac_dom"/>
</dbReference>
<dbReference type="PANTHER" id="PTHR23416:SF23">
    <property type="entry name" value="ACETYLTRANSFERASE C18B11.09C-RELATED"/>
    <property type="match status" value="1"/>
</dbReference>
<evidence type="ECO:0000313" key="8">
    <source>
        <dbReference type="EMBL" id="GAK35289.1"/>
    </source>
</evidence>
<keyword evidence="2 8" id="KW-0808">Transferase</keyword>
<evidence type="ECO:0000256" key="3">
    <source>
        <dbReference type="ARBA" id="ARBA00022737"/>
    </source>
</evidence>
<dbReference type="InterPro" id="IPR018357">
    <property type="entry name" value="Hexapep_transf_CS"/>
</dbReference>
<dbReference type="GO" id="GO:0008374">
    <property type="term" value="F:O-acyltransferase activity"/>
    <property type="evidence" value="ECO:0007669"/>
    <property type="project" value="TreeGrafter"/>
</dbReference>
<dbReference type="Gene3D" id="2.160.10.10">
    <property type="entry name" value="Hexapeptide repeat proteins"/>
    <property type="match status" value="1"/>
</dbReference>
<evidence type="ECO:0000313" key="9">
    <source>
        <dbReference type="Proteomes" id="UP000027601"/>
    </source>
</evidence>
<feature type="domain" description="Maltose/galactoside acetyltransferase" evidence="7">
    <location>
        <begin position="10"/>
        <end position="63"/>
    </location>
</feature>
<reference evidence="8 9" key="1">
    <citation type="journal article" date="2015" name="Microbes Environ.">
        <title>Distribution and evolution of nitrogen fixation genes in the phylum bacteroidetes.</title>
        <authorList>
            <person name="Inoue J."/>
            <person name="Oshima K."/>
            <person name="Suda W."/>
            <person name="Sakamoto M."/>
            <person name="Iino T."/>
            <person name="Noda S."/>
            <person name="Hongoh Y."/>
            <person name="Hattori M."/>
            <person name="Ohkuma M."/>
        </authorList>
    </citation>
    <scope>NUCLEOTIDE SEQUENCE [LARGE SCALE GENOMIC DNA]</scope>
    <source>
        <strain evidence="8 9">JCM 15093</strain>
    </source>
</reference>
<evidence type="ECO:0000256" key="5">
    <source>
        <dbReference type="ARBA" id="ARBA00055587"/>
    </source>
</evidence>
<sequence length="193" mass="21515">MQMNKVETEKERMFAGKPYNAHSDEMVAIRIRTKRILHKLNVTEYYTDKFQDVIRELCPNAAKNFHVEPPFHCDYGDHIYAGDSVFINFGAVILDGAKVTIGAHTMIAPGVHIYTAQHPLDADERDQWEDCKPVTIGERCWIGGHATICPGVTIGDRTVIGAGSVVTKDIPADCLAVGNPARVIRKLNQQKEK</sequence>
<evidence type="ECO:0000256" key="2">
    <source>
        <dbReference type="ARBA" id="ARBA00022679"/>
    </source>
</evidence>